<evidence type="ECO:0000313" key="1">
    <source>
        <dbReference type="EMBL" id="KAJ3740121.1"/>
    </source>
</evidence>
<gene>
    <name evidence="1" type="ORF">DFH05DRAFT_1559873</name>
</gene>
<proteinExistence type="predicted"/>
<dbReference type="EMBL" id="JANVFU010000015">
    <property type="protein sequence ID" value="KAJ3740121.1"/>
    <property type="molecule type" value="Genomic_DNA"/>
</dbReference>
<sequence length="186" mass="20490">MINTILETFPFIGTVLISQIHENSGWIQSWFSIIPMGFWKRSSVTDHAYCTTCTYMPLVLDSVRGKGQVGGVAISSTIFQWKLDGALRKRIDGPDVEQVGTDRIGDRDLGRMVAQNVQEDVGFGRTSPALQLQLSAVQAPGFNDPIILNVQVHNTNSTVYNFNNAQGDVNHTTNNDGFSHASFNSK</sequence>
<name>A0A9W8TTG1_9AGAR</name>
<evidence type="ECO:0000313" key="2">
    <source>
        <dbReference type="Proteomes" id="UP001142393"/>
    </source>
</evidence>
<comment type="caution">
    <text evidence="1">The sequence shown here is derived from an EMBL/GenBank/DDBJ whole genome shotgun (WGS) entry which is preliminary data.</text>
</comment>
<protein>
    <submittedName>
        <fullName evidence="1">Uncharacterized protein</fullName>
    </submittedName>
</protein>
<keyword evidence="2" id="KW-1185">Reference proteome</keyword>
<organism evidence="1 2">
    <name type="scientific">Lentinula detonsa</name>
    <dbReference type="NCBI Taxonomy" id="2804962"/>
    <lineage>
        <taxon>Eukaryota</taxon>
        <taxon>Fungi</taxon>
        <taxon>Dikarya</taxon>
        <taxon>Basidiomycota</taxon>
        <taxon>Agaricomycotina</taxon>
        <taxon>Agaricomycetes</taxon>
        <taxon>Agaricomycetidae</taxon>
        <taxon>Agaricales</taxon>
        <taxon>Marasmiineae</taxon>
        <taxon>Omphalotaceae</taxon>
        <taxon>Lentinula</taxon>
    </lineage>
</organism>
<reference evidence="1 2" key="1">
    <citation type="journal article" date="2023" name="Proc. Natl. Acad. Sci. U.S.A.">
        <title>A global phylogenomic analysis of the shiitake genus Lentinula.</title>
        <authorList>
            <person name="Sierra-Patev S."/>
            <person name="Min B."/>
            <person name="Naranjo-Ortiz M."/>
            <person name="Looney B."/>
            <person name="Konkel Z."/>
            <person name="Slot J.C."/>
            <person name="Sakamoto Y."/>
            <person name="Steenwyk J.L."/>
            <person name="Rokas A."/>
            <person name="Carro J."/>
            <person name="Camarero S."/>
            <person name="Ferreira P."/>
            <person name="Molpeceres G."/>
            <person name="Ruiz-Duenas F.J."/>
            <person name="Serrano A."/>
            <person name="Henrissat B."/>
            <person name="Drula E."/>
            <person name="Hughes K.W."/>
            <person name="Mata J.L."/>
            <person name="Ishikawa N.K."/>
            <person name="Vargas-Isla R."/>
            <person name="Ushijima S."/>
            <person name="Smith C.A."/>
            <person name="Donoghue J."/>
            <person name="Ahrendt S."/>
            <person name="Andreopoulos W."/>
            <person name="He G."/>
            <person name="LaButti K."/>
            <person name="Lipzen A."/>
            <person name="Ng V."/>
            <person name="Riley R."/>
            <person name="Sandor L."/>
            <person name="Barry K."/>
            <person name="Martinez A.T."/>
            <person name="Xiao Y."/>
            <person name="Gibbons J.G."/>
            <person name="Terashima K."/>
            <person name="Grigoriev I.V."/>
            <person name="Hibbett D."/>
        </authorList>
    </citation>
    <scope>NUCLEOTIDE SEQUENCE [LARGE SCALE GENOMIC DNA]</scope>
    <source>
        <strain evidence="1 2">TFB7810</strain>
    </source>
</reference>
<dbReference type="AlphaFoldDB" id="A0A9W8TTG1"/>
<dbReference type="Proteomes" id="UP001142393">
    <property type="component" value="Unassembled WGS sequence"/>
</dbReference>
<accession>A0A9W8TTG1</accession>